<evidence type="ECO:0000313" key="8">
    <source>
        <dbReference type="Proteomes" id="UP000004793"/>
    </source>
</evidence>
<feature type="domain" description="4Fe-4S ferredoxin-type" evidence="6">
    <location>
        <begin position="1"/>
        <end position="22"/>
    </location>
</feature>
<organism evidence="7 8">
    <name type="scientific">Caldisericum exile (strain DSM 21853 / NBRC 104410 / AZM16c01)</name>
    <dbReference type="NCBI Taxonomy" id="511051"/>
    <lineage>
        <taxon>Bacteria</taxon>
        <taxon>Pseudomonadati</taxon>
        <taxon>Caldisericota/Cryosericota group</taxon>
        <taxon>Caldisericota</taxon>
        <taxon>Caldisericia</taxon>
        <taxon>Caldisericales</taxon>
        <taxon>Caldisericaceae</taxon>
        <taxon>Caldisericum</taxon>
    </lineage>
</organism>
<accession>A0A7U6GDI5</accession>
<dbReference type="EMBL" id="AP012051">
    <property type="protein sequence ID" value="BAL80413.1"/>
    <property type="molecule type" value="Genomic_DNA"/>
</dbReference>
<evidence type="ECO:0000256" key="5">
    <source>
        <dbReference type="ARBA" id="ARBA00023014"/>
    </source>
</evidence>
<dbReference type="RefSeq" id="WP_014452820.1">
    <property type="nucleotide sequence ID" value="NC_017096.1"/>
</dbReference>
<keyword evidence="8" id="KW-1185">Reference proteome</keyword>
<keyword evidence="3" id="KW-0067">ATP-binding</keyword>
<evidence type="ECO:0000256" key="3">
    <source>
        <dbReference type="ARBA" id="ARBA00022840"/>
    </source>
</evidence>
<evidence type="ECO:0000256" key="2">
    <source>
        <dbReference type="ARBA" id="ARBA00022741"/>
    </source>
</evidence>
<name>A0A7U6GDI5_CALEA</name>
<evidence type="ECO:0000313" key="7">
    <source>
        <dbReference type="EMBL" id="BAL80413.1"/>
    </source>
</evidence>
<proteinExistence type="predicted"/>
<evidence type="ECO:0000259" key="6">
    <source>
        <dbReference type="PROSITE" id="PS51379"/>
    </source>
</evidence>
<dbReference type="Gene3D" id="3.40.50.300">
    <property type="entry name" value="P-loop containing nucleotide triphosphate hydrolases"/>
    <property type="match status" value="1"/>
</dbReference>
<dbReference type="PANTHER" id="PTHR43534:SF1">
    <property type="entry name" value="4FE-4S CLUSTER CONTAINING PARA FAMILY ATPASE PROTEIN"/>
    <property type="match status" value="1"/>
</dbReference>
<keyword evidence="4" id="KW-0408">Iron</keyword>
<keyword evidence="1" id="KW-0479">Metal-binding</keyword>
<dbReference type="GO" id="GO:0005524">
    <property type="term" value="F:ATP binding"/>
    <property type="evidence" value="ECO:0007669"/>
    <property type="project" value="UniProtKB-KW"/>
</dbReference>
<dbReference type="PANTHER" id="PTHR43534">
    <property type="entry name" value="MIND SUPERFAMILY P-LOOP ATPASE CONTAINING AN INSERTED FERREDOXIN DOMAIN"/>
    <property type="match status" value="1"/>
</dbReference>
<dbReference type="InterPro" id="IPR017896">
    <property type="entry name" value="4Fe4S_Fe-S-bd"/>
</dbReference>
<dbReference type="AlphaFoldDB" id="A0A7U6GDI5"/>
<dbReference type="PROSITE" id="PS00198">
    <property type="entry name" value="4FE4S_FER_1"/>
    <property type="match status" value="1"/>
</dbReference>
<dbReference type="GO" id="GO:0051536">
    <property type="term" value="F:iron-sulfur cluster binding"/>
    <property type="evidence" value="ECO:0007669"/>
    <property type="project" value="UniProtKB-KW"/>
</dbReference>
<dbReference type="SUPFAM" id="SSF52540">
    <property type="entry name" value="P-loop containing nucleoside triphosphate hydrolases"/>
    <property type="match status" value="1"/>
</dbReference>
<dbReference type="SUPFAM" id="SSF54862">
    <property type="entry name" value="4Fe-4S ferredoxins"/>
    <property type="match status" value="1"/>
</dbReference>
<dbReference type="PROSITE" id="PS51379">
    <property type="entry name" value="4FE4S_FER_2"/>
    <property type="match status" value="2"/>
</dbReference>
<evidence type="ECO:0000256" key="4">
    <source>
        <dbReference type="ARBA" id="ARBA00023004"/>
    </source>
</evidence>
<evidence type="ECO:0000256" key="1">
    <source>
        <dbReference type="ARBA" id="ARBA00022723"/>
    </source>
</evidence>
<dbReference type="InterPro" id="IPR017900">
    <property type="entry name" value="4Fe4S_Fe_S_CS"/>
</dbReference>
<dbReference type="InterPro" id="IPR033756">
    <property type="entry name" value="YlxH/NBP35"/>
</dbReference>
<gene>
    <name evidence="7" type="ordered locus">CSE_02870</name>
</gene>
<reference evidence="7 8" key="1">
    <citation type="submission" date="2011-01" db="EMBL/GenBank/DDBJ databases">
        <title>Whole genome sequence of Caldisericum exile AZM16c01.</title>
        <authorList>
            <person name="Narita-Yamada S."/>
            <person name="Kawakoshi A."/>
            <person name="Nakamura S."/>
            <person name="Sasagawa M."/>
            <person name="Fukada J."/>
            <person name="Sekine M."/>
            <person name="Kato Y."/>
            <person name="Fukai R."/>
            <person name="Sasaki K."/>
            <person name="Hanamaki A."/>
            <person name="Narita H."/>
            <person name="Konno Y."/>
            <person name="Mori K."/>
            <person name="Yamazaki S."/>
            <person name="Suzuki K."/>
            <person name="Fujita N."/>
        </authorList>
    </citation>
    <scope>NUCLEOTIDE SEQUENCE [LARGE SCALE GENOMIC DNA]</scope>
    <source>
        <strain evidence="8">DSM 21853 / NBRC 104410 / AZM16c01</strain>
    </source>
</reference>
<dbReference type="GO" id="GO:0046872">
    <property type="term" value="F:metal ion binding"/>
    <property type="evidence" value="ECO:0007669"/>
    <property type="project" value="UniProtKB-KW"/>
</dbReference>
<sequence length="226" mass="24883">MIKIFCVRCGACIESCRFDAIDSDFNVGPFSCEGCRVCGIVCPVSAITFTQRKAGEIYVSETKYGPMVHAFLFPGEENSGKLVIMTRLFASIVAQENKKSLVIIDGSPGIGCSLISSITKVNYALVVIEPTESGIHDLERLLELLKHFTITPLVVINKYDINEENTQRTEKYCALNNILVLGKIPFDPIVTEAMVEGVPVVEYNRDSPVVAVIKDIFQKVTKILAT</sequence>
<dbReference type="Gene3D" id="3.30.70.20">
    <property type="match status" value="1"/>
</dbReference>
<protein>
    <submittedName>
        <fullName evidence="7">Iron-sulfur binding protein</fullName>
    </submittedName>
</protein>
<keyword evidence="5" id="KW-0411">Iron-sulfur</keyword>
<dbReference type="KEGG" id="cex:CSE_02870"/>
<dbReference type="InterPro" id="IPR027417">
    <property type="entry name" value="P-loop_NTPase"/>
</dbReference>
<feature type="domain" description="4Fe-4S ferredoxin-type" evidence="6">
    <location>
        <begin position="23"/>
        <end position="52"/>
    </location>
</feature>
<dbReference type="Proteomes" id="UP000004793">
    <property type="component" value="Chromosome"/>
</dbReference>
<dbReference type="Pfam" id="PF10609">
    <property type="entry name" value="ParA"/>
    <property type="match status" value="1"/>
</dbReference>
<keyword evidence="2" id="KW-0547">Nucleotide-binding</keyword>